<organism evidence="3 4">
    <name type="scientific">Candidatus Auribacter fodinae</name>
    <dbReference type="NCBI Taxonomy" id="2093366"/>
    <lineage>
        <taxon>Bacteria</taxon>
        <taxon>Pseudomonadati</taxon>
        <taxon>Candidatus Auribacterota</taxon>
        <taxon>Candidatus Auribacteria</taxon>
        <taxon>Candidatus Auribacterales</taxon>
        <taxon>Candidatus Auribacteraceae</taxon>
        <taxon>Candidatus Auribacter</taxon>
    </lineage>
</organism>
<comment type="caution">
    <text evidence="3">The sequence shown here is derived from an EMBL/GenBank/DDBJ whole genome shotgun (WGS) entry which is preliminary data.</text>
</comment>
<dbReference type="AlphaFoldDB" id="A0A3A4QVM0"/>
<reference evidence="3 4" key="1">
    <citation type="journal article" date="2017" name="ISME J.">
        <title>Energy and carbon metabolisms in a deep terrestrial subsurface fluid microbial community.</title>
        <authorList>
            <person name="Momper L."/>
            <person name="Jungbluth S.P."/>
            <person name="Lee M.D."/>
            <person name="Amend J.P."/>
        </authorList>
    </citation>
    <scope>NUCLEOTIDE SEQUENCE [LARGE SCALE GENOMIC DNA]</scope>
    <source>
        <strain evidence="3">SURF_26</strain>
    </source>
</reference>
<feature type="compositionally biased region" description="Polar residues" evidence="1">
    <location>
        <begin position="152"/>
        <end position="163"/>
    </location>
</feature>
<accession>A0A3A4QVM0</accession>
<sequence>MPDTSTNITARSAQSEEQIVQKIVELLNERGYEYERDIRPIICWKYNVSSSRELSYDQKIAVKSALENGSFEQWGKEYRQAVLNQEVDILQQIDQLKDTPSPIKLDNKEQAPKTKTAKKETGEAAPKTDDAPAKISVKLKSKAKTEIPADEPSSTVNASNTDESVGASKIQLPSSAPILNKTEDVAESAPSKKLIDGGSIKLNALNKSDADKKTAKSIQKKDNEALDTQPDAKVTETAQPLSETITSDADATAAKKTLKAVVKDAPVTSLRKKDQIFENKDNDDKKTMDIEEAKSIVKNKYQSELHESKSVFAAILLFVAIALFGASLYINIVLITQPDLPEWLKFICNFLK</sequence>
<keyword evidence="2" id="KW-0472">Membrane</keyword>
<proteinExistence type="predicted"/>
<evidence type="ECO:0000256" key="2">
    <source>
        <dbReference type="SAM" id="Phobius"/>
    </source>
</evidence>
<feature type="transmembrane region" description="Helical" evidence="2">
    <location>
        <begin position="311"/>
        <end position="335"/>
    </location>
</feature>
<dbReference type="EMBL" id="QZJZ01000097">
    <property type="protein sequence ID" value="RJP56313.1"/>
    <property type="molecule type" value="Genomic_DNA"/>
</dbReference>
<protein>
    <submittedName>
        <fullName evidence="3">Uncharacterized protein</fullName>
    </submittedName>
</protein>
<name>A0A3A4QVM0_9BACT</name>
<feature type="compositionally biased region" description="Basic and acidic residues" evidence="1">
    <location>
        <begin position="209"/>
        <end position="224"/>
    </location>
</feature>
<evidence type="ECO:0000313" key="3">
    <source>
        <dbReference type="EMBL" id="RJP56313.1"/>
    </source>
</evidence>
<gene>
    <name evidence="3" type="ORF">C4541_12660</name>
</gene>
<evidence type="ECO:0000313" key="4">
    <source>
        <dbReference type="Proteomes" id="UP000266426"/>
    </source>
</evidence>
<keyword evidence="2" id="KW-0812">Transmembrane</keyword>
<feature type="compositionally biased region" description="Basic and acidic residues" evidence="1">
    <location>
        <begin position="105"/>
        <end position="132"/>
    </location>
</feature>
<feature type="region of interest" description="Disordered" evidence="1">
    <location>
        <begin position="98"/>
        <end position="169"/>
    </location>
</feature>
<feature type="region of interest" description="Disordered" evidence="1">
    <location>
        <begin position="209"/>
        <end position="240"/>
    </location>
</feature>
<evidence type="ECO:0000256" key="1">
    <source>
        <dbReference type="SAM" id="MobiDB-lite"/>
    </source>
</evidence>
<keyword evidence="2" id="KW-1133">Transmembrane helix</keyword>
<dbReference type="Proteomes" id="UP000266426">
    <property type="component" value="Unassembled WGS sequence"/>
</dbReference>